<dbReference type="GO" id="GO:0004703">
    <property type="term" value="F:G protein-coupled receptor kinase activity"/>
    <property type="evidence" value="ECO:0007669"/>
    <property type="project" value="TreeGrafter"/>
</dbReference>
<dbReference type="InterPro" id="IPR000719">
    <property type="entry name" value="Prot_kinase_dom"/>
</dbReference>
<dbReference type="EMBL" id="QEAO01000002">
    <property type="protein sequence ID" value="TPX37553.1"/>
    <property type="molecule type" value="Genomic_DNA"/>
</dbReference>
<dbReference type="InterPro" id="IPR008271">
    <property type="entry name" value="Ser/Thr_kinase_AS"/>
</dbReference>
<comment type="caution">
    <text evidence="7">The sequence shown here is derived from an EMBL/GenBank/DDBJ whole genome shotgun (WGS) entry which is preliminary data.</text>
</comment>
<evidence type="ECO:0000313" key="8">
    <source>
        <dbReference type="Proteomes" id="UP000319731"/>
    </source>
</evidence>
<reference evidence="7 8" key="1">
    <citation type="journal article" date="2019" name="Sci. Rep.">
        <title>Comparative genomics of chytrid fungi reveal insights into the obligate biotrophic and pathogenic lifestyle of Synchytrium endobioticum.</title>
        <authorList>
            <person name="van de Vossenberg B.T.L.H."/>
            <person name="Warris S."/>
            <person name="Nguyen H.D.T."/>
            <person name="van Gent-Pelzer M.P.E."/>
            <person name="Joly D.L."/>
            <person name="van de Geest H.C."/>
            <person name="Bonants P.J.M."/>
            <person name="Smith D.S."/>
            <person name="Levesque C.A."/>
            <person name="van der Lee T.A.J."/>
        </authorList>
    </citation>
    <scope>NUCLEOTIDE SEQUENCE [LARGE SCALE GENOMIC DNA]</scope>
    <source>
        <strain evidence="7 8">JEL517</strain>
    </source>
</reference>
<keyword evidence="1" id="KW-0723">Serine/threonine-protein kinase</keyword>
<dbReference type="Proteomes" id="UP000319731">
    <property type="component" value="Unassembled WGS sequence"/>
</dbReference>
<dbReference type="Pfam" id="PF00069">
    <property type="entry name" value="Pkinase"/>
    <property type="match status" value="1"/>
</dbReference>
<dbReference type="PROSITE" id="PS00108">
    <property type="entry name" value="PROTEIN_KINASE_ST"/>
    <property type="match status" value="1"/>
</dbReference>
<dbReference type="InterPro" id="IPR045270">
    <property type="entry name" value="STKc_AGC"/>
</dbReference>
<dbReference type="SUPFAM" id="SSF56112">
    <property type="entry name" value="Protein kinase-like (PK-like)"/>
    <property type="match status" value="1"/>
</dbReference>
<dbReference type="GeneID" id="42001853"/>
<evidence type="ECO:0000256" key="1">
    <source>
        <dbReference type="ARBA" id="ARBA00022527"/>
    </source>
</evidence>
<evidence type="ECO:0000256" key="3">
    <source>
        <dbReference type="ARBA" id="ARBA00022741"/>
    </source>
</evidence>
<organism evidence="7 8">
    <name type="scientific">Synchytrium microbalum</name>
    <dbReference type="NCBI Taxonomy" id="1806994"/>
    <lineage>
        <taxon>Eukaryota</taxon>
        <taxon>Fungi</taxon>
        <taxon>Fungi incertae sedis</taxon>
        <taxon>Chytridiomycota</taxon>
        <taxon>Chytridiomycota incertae sedis</taxon>
        <taxon>Chytridiomycetes</taxon>
        <taxon>Synchytriales</taxon>
        <taxon>Synchytriaceae</taxon>
        <taxon>Synchytrium</taxon>
    </lineage>
</organism>
<keyword evidence="8" id="KW-1185">Reference proteome</keyword>
<name>A0A507CIQ1_9FUNG</name>
<keyword evidence="3" id="KW-0547">Nucleotide-binding</keyword>
<dbReference type="InterPro" id="IPR011009">
    <property type="entry name" value="Kinase-like_dom_sf"/>
</dbReference>
<accession>A0A507CIQ1</accession>
<dbReference type="AlphaFoldDB" id="A0A507CIQ1"/>
<keyword evidence="4" id="KW-0418">Kinase</keyword>
<dbReference type="GO" id="GO:0001664">
    <property type="term" value="F:G protein-coupled receptor binding"/>
    <property type="evidence" value="ECO:0007669"/>
    <property type="project" value="TreeGrafter"/>
</dbReference>
<gene>
    <name evidence="7" type="ORF">SmJEL517_g00627</name>
</gene>
<evidence type="ECO:0000256" key="5">
    <source>
        <dbReference type="ARBA" id="ARBA00022840"/>
    </source>
</evidence>
<dbReference type="PANTHER" id="PTHR24355">
    <property type="entry name" value="G PROTEIN-COUPLED RECEPTOR KINASE/RIBOSOMAL PROTEIN S6 KINASE"/>
    <property type="match status" value="1"/>
</dbReference>
<dbReference type="RefSeq" id="XP_031027464.1">
    <property type="nucleotide sequence ID" value="XM_031166556.1"/>
</dbReference>
<sequence length="447" mass="50199">MGKCASKFNDEGSRGPLSIKDFSISTTCGTGAFGKVSLVERRGPHGARRKYALKCINKERSIADKAAIHIIQERNLLEELRHSNIIKLCFSFQDSENMYMVLDLMPGGDLRFHLKKPFSEDATRIIVAEISSALDYLHARRIVHRDVKPDNVLLDAQGHAVLTDFNIAVRLRNDKPLKSIAGTEPYMAPELLEGCYYTSVDWWSLGVMMYELLFADRPFRGKDKRNLIRKGEYRLPIDTTVVISPECESCLAGFLQIDISKRLGHEESGMRALMSHPFFSTISSWRDASIKQLEPCFVPSSTRPNFEVISDVDPVKALVEKKKIGAVQLASDLSLIEKAFKYYNSEIPTPKQHSEATITETRLQSTCKCDSKIGSEMTLLSKPDNAEKLVITPKAIQASAMMDIDEDLNIRDQVMLLKAANLMASVGVPANKIDATMFDLDRRQLLY</sequence>
<dbReference type="FunFam" id="1.10.510.10:FF:000469">
    <property type="entry name" value="Serine/threonine-protein kinase 32B"/>
    <property type="match status" value="1"/>
</dbReference>
<proteinExistence type="predicted"/>
<dbReference type="STRING" id="1806994.A0A507CIQ1"/>
<evidence type="ECO:0000313" key="7">
    <source>
        <dbReference type="EMBL" id="TPX37553.1"/>
    </source>
</evidence>
<dbReference type="Gene3D" id="3.30.200.20">
    <property type="entry name" value="Phosphorylase Kinase, domain 1"/>
    <property type="match status" value="1"/>
</dbReference>
<evidence type="ECO:0000259" key="6">
    <source>
        <dbReference type="PROSITE" id="PS50011"/>
    </source>
</evidence>
<protein>
    <recommendedName>
        <fullName evidence="6">Protein kinase domain-containing protein</fullName>
    </recommendedName>
</protein>
<evidence type="ECO:0000256" key="4">
    <source>
        <dbReference type="ARBA" id="ARBA00022777"/>
    </source>
</evidence>
<dbReference type="PANTHER" id="PTHR24355:SF30">
    <property type="entry name" value="SERINE_THREONINE-PROTEIN KINASE 32B ISOFORM X1"/>
    <property type="match status" value="1"/>
</dbReference>
<feature type="domain" description="Protein kinase" evidence="6">
    <location>
        <begin position="22"/>
        <end position="279"/>
    </location>
</feature>
<evidence type="ECO:0000256" key="2">
    <source>
        <dbReference type="ARBA" id="ARBA00022679"/>
    </source>
</evidence>
<keyword evidence="2" id="KW-0808">Transferase</keyword>
<dbReference type="CDD" id="cd05123">
    <property type="entry name" value="STKc_AGC"/>
    <property type="match status" value="1"/>
</dbReference>
<dbReference type="SMART" id="SM00220">
    <property type="entry name" value="S_TKc"/>
    <property type="match status" value="1"/>
</dbReference>
<dbReference type="GO" id="GO:0009966">
    <property type="term" value="P:regulation of signal transduction"/>
    <property type="evidence" value="ECO:0007669"/>
    <property type="project" value="TreeGrafter"/>
</dbReference>
<dbReference type="PROSITE" id="PS50011">
    <property type="entry name" value="PROTEIN_KINASE_DOM"/>
    <property type="match status" value="1"/>
</dbReference>
<dbReference type="GO" id="GO:0007186">
    <property type="term" value="P:G protein-coupled receptor signaling pathway"/>
    <property type="evidence" value="ECO:0007669"/>
    <property type="project" value="TreeGrafter"/>
</dbReference>
<dbReference type="GO" id="GO:0005524">
    <property type="term" value="F:ATP binding"/>
    <property type="evidence" value="ECO:0007669"/>
    <property type="project" value="UniProtKB-KW"/>
</dbReference>
<dbReference type="Gene3D" id="1.10.510.10">
    <property type="entry name" value="Transferase(Phosphotransferase) domain 1"/>
    <property type="match status" value="1"/>
</dbReference>
<keyword evidence="5" id="KW-0067">ATP-binding</keyword>
<dbReference type="OrthoDB" id="354826at2759"/>